<comment type="caution">
    <text evidence="6">The sequence shown here is derived from an EMBL/GenBank/DDBJ whole genome shotgun (WGS) entry which is preliminary data.</text>
</comment>
<dbReference type="EMBL" id="JAUEII010000023">
    <property type="protein sequence ID" value="MDN0049855.1"/>
    <property type="molecule type" value="Genomic_DNA"/>
</dbReference>
<dbReference type="InterPro" id="IPR050553">
    <property type="entry name" value="Thioredoxin_ResA/DsbE_sf"/>
</dbReference>
<dbReference type="Gene3D" id="3.40.30.10">
    <property type="entry name" value="Glutaredoxin"/>
    <property type="match status" value="1"/>
</dbReference>
<keyword evidence="2" id="KW-0201">Cytochrome c-type biogenesis</keyword>
<dbReference type="InterPro" id="IPR012336">
    <property type="entry name" value="Thioredoxin-like_fold"/>
</dbReference>
<dbReference type="SUPFAM" id="SSF52833">
    <property type="entry name" value="Thioredoxin-like"/>
    <property type="match status" value="1"/>
</dbReference>
<evidence type="ECO:0000313" key="6">
    <source>
        <dbReference type="EMBL" id="MDN0049855.1"/>
    </source>
</evidence>
<name>A0ABT7X6Y9_9BACE</name>
<evidence type="ECO:0000256" key="2">
    <source>
        <dbReference type="ARBA" id="ARBA00022748"/>
    </source>
</evidence>
<dbReference type="PANTHER" id="PTHR42852">
    <property type="entry name" value="THIOL:DISULFIDE INTERCHANGE PROTEIN DSBE"/>
    <property type="match status" value="1"/>
</dbReference>
<evidence type="ECO:0000259" key="5">
    <source>
        <dbReference type="PROSITE" id="PS51352"/>
    </source>
</evidence>
<dbReference type="InterPro" id="IPR013766">
    <property type="entry name" value="Thioredoxin_domain"/>
</dbReference>
<keyword evidence="4" id="KW-0676">Redox-active center</keyword>
<sequence length="173" mass="20153">MITHPVLKQTLEDVYYQYGKKQAYQLPPCEGTDVFRKLTEPYQGKILLVDFWSISCAPCRLAIEKHADLRAKYRNHKDVQFIFITSEGESPEQPYKEYVEKHLKGEAVYRIPSSDYQRLRELFSFNGIPRYVLIGRNGEVLSDDYRNLYSVQVLEKDLKALGVDVDSVNEIKP</sequence>
<keyword evidence="3" id="KW-1015">Disulfide bond</keyword>
<reference evidence="6" key="1">
    <citation type="submission" date="2023-06" db="EMBL/GenBank/DDBJ databases">
        <authorList>
            <person name="Zeman M."/>
            <person name="Kubasova T."/>
            <person name="Jahodarova E."/>
            <person name="Nykrynova M."/>
            <person name="Rychlik I."/>
        </authorList>
    </citation>
    <scope>NUCLEOTIDE SEQUENCE</scope>
    <source>
        <strain evidence="6">84_SSukc20</strain>
    </source>
</reference>
<dbReference type="CDD" id="cd02966">
    <property type="entry name" value="TlpA_like_family"/>
    <property type="match status" value="1"/>
</dbReference>
<feature type="domain" description="Thioredoxin" evidence="5">
    <location>
        <begin position="1"/>
        <end position="163"/>
    </location>
</feature>
<evidence type="ECO:0000313" key="7">
    <source>
        <dbReference type="Proteomes" id="UP001167871"/>
    </source>
</evidence>
<keyword evidence="7" id="KW-1185">Reference proteome</keyword>
<dbReference type="PROSITE" id="PS51352">
    <property type="entry name" value="THIOREDOXIN_2"/>
    <property type="match status" value="1"/>
</dbReference>
<evidence type="ECO:0000256" key="3">
    <source>
        <dbReference type="ARBA" id="ARBA00023157"/>
    </source>
</evidence>
<gene>
    <name evidence="6" type="ORF">QVO10_10745</name>
</gene>
<reference evidence="6" key="2">
    <citation type="submission" date="2024-05" db="EMBL/GenBank/DDBJ databases">
        <title>Identification and characterization of horizontal gene transfer across gut microbiota members of farm animals based on homology search.</title>
        <authorList>
            <person name="Schwarzerova J."/>
            <person name="Nykrynova M."/>
            <person name="Jureckova K."/>
            <person name="Cejkova D."/>
            <person name="Rychlik I."/>
        </authorList>
    </citation>
    <scope>NUCLEOTIDE SEQUENCE</scope>
    <source>
        <strain evidence="6">84_SSukc20</strain>
    </source>
</reference>
<dbReference type="Proteomes" id="UP001167871">
    <property type="component" value="Unassembled WGS sequence"/>
</dbReference>
<dbReference type="PANTHER" id="PTHR42852:SF6">
    <property type="entry name" value="THIOL:DISULFIDE INTERCHANGE PROTEIN DSBE"/>
    <property type="match status" value="1"/>
</dbReference>
<comment type="subcellular location">
    <subcellularLocation>
        <location evidence="1">Cell envelope</location>
    </subcellularLocation>
</comment>
<evidence type="ECO:0000256" key="1">
    <source>
        <dbReference type="ARBA" id="ARBA00004196"/>
    </source>
</evidence>
<dbReference type="InterPro" id="IPR036249">
    <property type="entry name" value="Thioredoxin-like_sf"/>
</dbReference>
<evidence type="ECO:0000256" key="4">
    <source>
        <dbReference type="ARBA" id="ARBA00023284"/>
    </source>
</evidence>
<protein>
    <submittedName>
        <fullName evidence="6">TlpA disulfide reductase family protein</fullName>
    </submittedName>
</protein>
<dbReference type="Pfam" id="PF13905">
    <property type="entry name" value="Thioredoxin_8"/>
    <property type="match status" value="1"/>
</dbReference>
<organism evidence="6 7">
    <name type="scientific">Bacteroides gallinaceum</name>
    <dbReference type="NCBI Taxonomy" id="1462571"/>
    <lineage>
        <taxon>Bacteria</taxon>
        <taxon>Pseudomonadati</taxon>
        <taxon>Bacteroidota</taxon>
        <taxon>Bacteroidia</taxon>
        <taxon>Bacteroidales</taxon>
        <taxon>Bacteroidaceae</taxon>
        <taxon>Bacteroides</taxon>
    </lineage>
</organism>
<accession>A0ABT7X6Y9</accession>
<proteinExistence type="predicted"/>